<sequence length="383" mass="39184">MNPQSQRALLTILVQAAMADGQKADSERQFIRELALQLDADAGGAHLAQALQDALLKRVTLAQAVALLDDAEQRQLAYEWALAVCDADGVASTAEQAFLSQLRAALGLTGGAAAQELEQLERQTHSVAAAAYADDFLDADERAPAAAPTAAPSQWARAAPLVAAGAAALGVAGVGGALAARAGASGVSNQAGVQVGGAQVGGAAGSAALAASTPALDKMILNYAILNGALELLPQSWATVAIIPLQIKMVYRIGKAHGVALDQGHIREFIAAAGVGLGSQYLEQFGRRLLGGLVGKAAGRMAGGLAGRATGVAFSFATTYALGQLAKRYYAGGRVMSTDVLRQTFQGLLGPAKNLQQQHLPEIQARARTLNAGEVLRLVKGGI</sequence>
<dbReference type="AlphaFoldDB" id="A0A060NQK2"/>
<gene>
    <name evidence="1" type="ORF">SMCB_1422</name>
</gene>
<dbReference type="HOGENOM" id="CLU_871371_0_0_4"/>
<dbReference type="Pfam" id="PF04391">
    <property type="entry name" value="DUF533"/>
    <property type="match status" value="1"/>
</dbReference>
<reference evidence="1 2" key="1">
    <citation type="journal article" date="2014" name="Nat. Commun.">
        <title>Physiological and genomic features of highly alkaliphilic hydrogen-utilizing Betaproteobacteria from a continental serpentinizing site.</title>
        <authorList>
            <person name="Suzuki S."/>
            <person name="Kuenen J.G."/>
            <person name="Schipper K."/>
            <person name="van der Velde S."/>
            <person name="Ishii S."/>
            <person name="Wu A."/>
            <person name="Sorokin D.Y."/>
            <person name="Tenney A."/>
            <person name="Meng X.Y."/>
            <person name="Morrill P.L."/>
            <person name="Kamagata Y."/>
            <person name="Muyzer G."/>
            <person name="Nealson K.H."/>
        </authorList>
    </citation>
    <scope>NUCLEOTIDE SEQUENCE [LARGE SCALE GENOMIC DNA]</scope>
    <source>
        <strain evidence="1 2">B1</strain>
    </source>
</reference>
<dbReference type="OrthoDB" id="195780at2"/>
<dbReference type="SUPFAM" id="SSF158682">
    <property type="entry name" value="TerB-like"/>
    <property type="match status" value="1"/>
</dbReference>
<keyword evidence="2" id="KW-1185">Reference proteome</keyword>
<name>A0A060NQK2_9BURK</name>
<dbReference type="InterPro" id="IPR029024">
    <property type="entry name" value="TerB-like"/>
</dbReference>
<dbReference type="Proteomes" id="UP000066014">
    <property type="component" value="Chromosome"/>
</dbReference>
<dbReference type="RefSeq" id="WP_045535925.1">
    <property type="nucleotide sequence ID" value="NZ_AP014569.1"/>
</dbReference>
<dbReference type="InterPro" id="IPR007486">
    <property type="entry name" value="YebE"/>
</dbReference>
<dbReference type="Gene3D" id="1.10.3680.10">
    <property type="entry name" value="TerB-like"/>
    <property type="match status" value="1"/>
</dbReference>
<proteinExistence type="predicted"/>
<dbReference type="KEGG" id="cbab:SMCB_1422"/>
<dbReference type="STRING" id="1458426.SMCB_1422"/>
<organism evidence="1 2">
    <name type="scientific">Serpentinimonas maccroryi</name>
    <dbReference type="NCBI Taxonomy" id="1458426"/>
    <lineage>
        <taxon>Bacteria</taxon>
        <taxon>Pseudomonadati</taxon>
        <taxon>Pseudomonadota</taxon>
        <taxon>Betaproteobacteria</taxon>
        <taxon>Burkholderiales</taxon>
        <taxon>Comamonadaceae</taxon>
        <taxon>Serpentinimonas</taxon>
    </lineage>
</organism>
<evidence type="ECO:0000313" key="1">
    <source>
        <dbReference type="EMBL" id="BAO83650.1"/>
    </source>
</evidence>
<accession>A0A060NQK2</accession>
<evidence type="ECO:0000313" key="2">
    <source>
        <dbReference type="Proteomes" id="UP000066014"/>
    </source>
</evidence>
<dbReference type="EMBL" id="AP014569">
    <property type="protein sequence ID" value="BAO83650.1"/>
    <property type="molecule type" value="Genomic_DNA"/>
</dbReference>
<protein>
    <submittedName>
        <fullName evidence="1">Uncharacterized protein/domain associated with GTPase</fullName>
    </submittedName>
</protein>